<gene>
    <name evidence="1" type="ORF">JGI1_00609</name>
</gene>
<dbReference type="Proteomes" id="UP000320623">
    <property type="component" value="Unassembled WGS sequence"/>
</dbReference>
<evidence type="ECO:0000313" key="2">
    <source>
        <dbReference type="Proteomes" id="UP000320623"/>
    </source>
</evidence>
<dbReference type="STRING" id="1643428.GCA_001442855_00594"/>
<sequence length="41" mass="4839">MILFVFTSTLALIKWFVLLKSDLPKVEMKEKSNEIPIKMKK</sequence>
<keyword evidence="2" id="KW-1185">Reference proteome</keyword>
<evidence type="ECO:0000313" key="1">
    <source>
        <dbReference type="EMBL" id="CUU02874.1"/>
    </source>
</evidence>
<protein>
    <submittedName>
        <fullName evidence="1">Uncharacterized protein</fullName>
    </submittedName>
</protein>
<dbReference type="EMBL" id="FAOO01000003">
    <property type="protein sequence ID" value="CUU02874.1"/>
    <property type="molecule type" value="Genomic_DNA"/>
</dbReference>
<organism evidence="1 2">
    <name type="scientific">Candidatus Thermokryptus mobilis</name>
    <dbReference type="NCBI Taxonomy" id="1643428"/>
    <lineage>
        <taxon>Bacteria</taxon>
        <taxon>Pseudomonadati</taxon>
        <taxon>Candidatus Kryptoniota</taxon>
        <taxon>Candidatus Thermokryptus</taxon>
    </lineage>
</organism>
<name>A0A0S4MV88_9BACT</name>
<proteinExistence type="predicted"/>
<accession>A0A0S4MV88</accession>
<reference evidence="2" key="1">
    <citation type="submission" date="2015-11" db="EMBL/GenBank/DDBJ databases">
        <authorList>
            <person name="Varghese N."/>
        </authorList>
    </citation>
    <scope>NUCLEOTIDE SEQUENCE [LARGE SCALE GENOMIC DNA]</scope>
</reference>
<dbReference type="AlphaFoldDB" id="A0A0S4MV88"/>